<evidence type="ECO:0000256" key="11">
    <source>
        <dbReference type="SAM" id="Phobius"/>
    </source>
</evidence>
<protein>
    <recommendedName>
        <fullName evidence="10">3-ketoacyl-CoA synthase</fullName>
        <ecNumber evidence="10">2.3.1.-</ecNumber>
    </recommendedName>
</protein>
<dbReference type="Pfam" id="PF08541">
    <property type="entry name" value="ACP_syn_III_C"/>
    <property type="match status" value="1"/>
</dbReference>
<evidence type="ECO:0000256" key="8">
    <source>
        <dbReference type="ARBA" id="ARBA00023315"/>
    </source>
</evidence>
<dbReference type="PIRSF" id="PIRSF036417">
    <property type="entry name" value="3-ktacl-CoA_syn"/>
    <property type="match status" value="1"/>
</dbReference>
<evidence type="ECO:0000259" key="13">
    <source>
        <dbReference type="Pfam" id="PF08541"/>
    </source>
</evidence>
<dbReference type="PANTHER" id="PTHR31561">
    <property type="entry name" value="3-KETOACYL-COA SYNTHASE"/>
    <property type="match status" value="1"/>
</dbReference>
<comment type="catalytic activity">
    <reaction evidence="9">
        <text>a very-long-chain acyl-CoA + malonyl-CoA + H(+) = a very-long-chain 3-oxoacyl-CoA + CO2 + CoA</text>
        <dbReference type="Rhea" id="RHEA:32727"/>
        <dbReference type="ChEBI" id="CHEBI:15378"/>
        <dbReference type="ChEBI" id="CHEBI:16526"/>
        <dbReference type="ChEBI" id="CHEBI:57287"/>
        <dbReference type="ChEBI" id="CHEBI:57384"/>
        <dbReference type="ChEBI" id="CHEBI:90725"/>
        <dbReference type="ChEBI" id="CHEBI:90736"/>
        <dbReference type="EC" id="2.3.1.199"/>
    </reaction>
</comment>
<organism evidence="14">
    <name type="scientific">Picea sitchensis</name>
    <name type="common">Sitka spruce</name>
    <name type="synonym">Pinus sitchensis</name>
    <dbReference type="NCBI Taxonomy" id="3332"/>
    <lineage>
        <taxon>Eukaryota</taxon>
        <taxon>Viridiplantae</taxon>
        <taxon>Streptophyta</taxon>
        <taxon>Embryophyta</taxon>
        <taxon>Tracheophyta</taxon>
        <taxon>Spermatophyta</taxon>
        <taxon>Pinopsida</taxon>
        <taxon>Pinidae</taxon>
        <taxon>Conifers I</taxon>
        <taxon>Pinales</taxon>
        <taxon>Pinaceae</taxon>
        <taxon>Picea</taxon>
    </lineage>
</organism>
<dbReference type="SUPFAM" id="SSF53901">
    <property type="entry name" value="Thiolase-like"/>
    <property type="match status" value="2"/>
</dbReference>
<proteinExistence type="evidence at transcript level"/>
<accession>D5AD26</accession>
<evidence type="ECO:0000256" key="10">
    <source>
        <dbReference type="PIRNR" id="PIRNR036417"/>
    </source>
</evidence>
<dbReference type="AlphaFoldDB" id="D5AD26"/>
<feature type="transmembrane region" description="Helical" evidence="11">
    <location>
        <begin position="16"/>
        <end position="37"/>
    </location>
</feature>
<dbReference type="UniPathway" id="UPA00094"/>
<dbReference type="InterPro" id="IPR013601">
    <property type="entry name" value="FAE1_typ3_polyketide_synth"/>
</dbReference>
<keyword evidence="7 11" id="KW-0472">Membrane</keyword>
<keyword evidence="5 11" id="KW-0812">Transmembrane</keyword>
<feature type="transmembrane region" description="Helical" evidence="11">
    <location>
        <begin position="58"/>
        <end position="76"/>
    </location>
</feature>
<evidence type="ECO:0000256" key="3">
    <source>
        <dbReference type="ARBA" id="ARBA00005531"/>
    </source>
</evidence>
<keyword evidence="4 10" id="KW-0808">Transferase</keyword>
<dbReference type="InterPro" id="IPR013747">
    <property type="entry name" value="ACP_syn_III_C"/>
</dbReference>
<dbReference type="GO" id="GO:0009922">
    <property type="term" value="F:fatty acid elongase activity"/>
    <property type="evidence" value="ECO:0007669"/>
    <property type="project" value="UniProtKB-EC"/>
</dbReference>
<dbReference type="GO" id="GO:0016020">
    <property type="term" value="C:membrane"/>
    <property type="evidence" value="ECO:0007669"/>
    <property type="project" value="UniProtKB-SubCell"/>
</dbReference>
<evidence type="ECO:0000256" key="4">
    <source>
        <dbReference type="ARBA" id="ARBA00022679"/>
    </source>
</evidence>
<comment type="pathway">
    <text evidence="2 10">Lipid metabolism; fatty acid biosynthesis.</text>
</comment>
<name>D5AD26_PICSI</name>
<dbReference type="GO" id="GO:0006633">
    <property type="term" value="P:fatty acid biosynthetic process"/>
    <property type="evidence" value="ECO:0007669"/>
    <property type="project" value="UniProtKB-UniPathway"/>
</dbReference>
<evidence type="ECO:0000256" key="7">
    <source>
        <dbReference type="ARBA" id="ARBA00023136"/>
    </source>
</evidence>
<keyword evidence="6 11" id="KW-1133">Transmembrane helix</keyword>
<comment type="subcellular location">
    <subcellularLocation>
        <location evidence="1">Membrane</location>
    </subcellularLocation>
</comment>
<dbReference type="EC" id="2.3.1.-" evidence="10"/>
<evidence type="ECO:0000256" key="5">
    <source>
        <dbReference type="ARBA" id="ARBA00022692"/>
    </source>
</evidence>
<reference evidence="14" key="1">
    <citation type="submission" date="2010-04" db="EMBL/GenBank/DDBJ databases">
        <authorList>
            <person name="Reid K.E."/>
            <person name="Liao N."/>
            <person name="Chan S."/>
            <person name="Docking R."/>
            <person name="Taylor G."/>
            <person name="Moore R."/>
            <person name="Mayo M."/>
            <person name="Munro S."/>
            <person name="King J."/>
            <person name="Yanchuk A."/>
            <person name="Holt R."/>
            <person name="Jones S."/>
            <person name="Marra M."/>
            <person name="Ritland C.E."/>
            <person name="Ritland K."/>
            <person name="Bohlmann J."/>
        </authorList>
    </citation>
    <scope>NUCLEOTIDE SEQUENCE</scope>
    <source>
        <tissue evidence="14">Bud</tissue>
    </source>
</reference>
<dbReference type="Gene3D" id="3.40.47.10">
    <property type="match status" value="1"/>
</dbReference>
<dbReference type="InterPro" id="IPR016039">
    <property type="entry name" value="Thiolase-like"/>
</dbReference>
<evidence type="ECO:0000256" key="9">
    <source>
        <dbReference type="ARBA" id="ARBA00047375"/>
    </source>
</evidence>
<evidence type="ECO:0000313" key="14">
    <source>
        <dbReference type="EMBL" id="ADE77445.1"/>
    </source>
</evidence>
<evidence type="ECO:0000259" key="12">
    <source>
        <dbReference type="Pfam" id="PF08392"/>
    </source>
</evidence>
<evidence type="ECO:0000256" key="6">
    <source>
        <dbReference type="ARBA" id="ARBA00022989"/>
    </source>
</evidence>
<feature type="domain" description="Beta-ketoacyl-[acyl-carrier-protein] synthase III C-terminal" evidence="13">
    <location>
        <begin position="381"/>
        <end position="461"/>
    </location>
</feature>
<dbReference type="Pfam" id="PF08392">
    <property type="entry name" value="FAE1_CUT1_RppA"/>
    <property type="match status" value="1"/>
</dbReference>
<comment type="similarity">
    <text evidence="3 10">Belongs to the thiolase-like superfamily. Chalcone/stilbene synthases family.</text>
</comment>
<dbReference type="FunFam" id="3.40.47.10:FF:000028">
    <property type="entry name" value="3-ketoacyl-CoA synthase"/>
    <property type="match status" value="1"/>
</dbReference>
<dbReference type="EMBL" id="BT124175">
    <property type="protein sequence ID" value="ADE77445.1"/>
    <property type="molecule type" value="mRNA"/>
</dbReference>
<evidence type="ECO:0000256" key="1">
    <source>
        <dbReference type="ARBA" id="ARBA00004370"/>
    </source>
</evidence>
<feature type="domain" description="FAE" evidence="12">
    <location>
        <begin position="74"/>
        <end position="362"/>
    </location>
</feature>
<dbReference type="InterPro" id="IPR012392">
    <property type="entry name" value="3-ktacl-CoA_syn"/>
</dbReference>
<evidence type="ECO:0000256" key="2">
    <source>
        <dbReference type="ARBA" id="ARBA00005194"/>
    </source>
</evidence>
<sequence length="486" mass="54984">MQSVNLKYVKLGYRYLIAYAIYIFSTVPALALLLVILRGIQLGPWSIKLLQPDCSIDMVGILALLMILTLLFMYYMSRPQVVYLVDFACFKPSYESKVSREFFLRMSKDTGKFEEPSLAFQRKIVEKSGLGDETHLPKAVTSYPPCPSLNEARAEAEAVMFGALDELFMKSKVRAEDIGILVVNCSLFNPTPSLSSMIINYYKMRGNILSFNLGGMGCSAGIIAVDLARDLLQVHSNTYAIVLSTENITLNWYTGNDRSMLLPNCLFRMGGSAILLSNRRTERRRSRYQLKHIVRTHKGAEDESYQCVYQGEDDNNEKGLSISRDLMSVAGHALKANITTLGPLVLPLSEQLLFLWALFCRKVLKMRDVRPYIPNFKLAFDHFFIHAGGRGVLDGVEKNLGLTKYHMEPSRMTLHRFGNTSSSSLWYELAYSEAKGRVKKGDRVWQIAFGSGFKCNSAVWKALRDVEVPLHNPWLDCIHNYPVELT</sequence>
<keyword evidence="8 10" id="KW-0012">Acyltransferase</keyword>
<dbReference type="CDD" id="cd00831">
    <property type="entry name" value="CHS_like"/>
    <property type="match status" value="1"/>
</dbReference>